<evidence type="ECO:0008006" key="4">
    <source>
        <dbReference type="Google" id="ProtNLM"/>
    </source>
</evidence>
<feature type="compositionally biased region" description="Basic and acidic residues" evidence="1">
    <location>
        <begin position="317"/>
        <end position="334"/>
    </location>
</feature>
<feature type="region of interest" description="Disordered" evidence="1">
    <location>
        <begin position="217"/>
        <end position="237"/>
    </location>
</feature>
<feature type="compositionally biased region" description="Basic and acidic residues" evidence="1">
    <location>
        <begin position="217"/>
        <end position="226"/>
    </location>
</feature>
<feature type="compositionally biased region" description="Basic and acidic residues" evidence="1">
    <location>
        <begin position="177"/>
        <end position="189"/>
    </location>
</feature>
<keyword evidence="3" id="KW-1185">Reference proteome</keyword>
<name>A0A9P6WZT7_RHIOR</name>
<feature type="compositionally biased region" description="Basic and acidic residues" evidence="1">
    <location>
        <begin position="343"/>
        <end position="361"/>
    </location>
</feature>
<feature type="region of interest" description="Disordered" evidence="1">
    <location>
        <begin position="317"/>
        <end position="407"/>
    </location>
</feature>
<dbReference type="EMBL" id="JAANQT010002530">
    <property type="protein sequence ID" value="KAG1302269.1"/>
    <property type="molecule type" value="Genomic_DNA"/>
</dbReference>
<reference evidence="2" key="1">
    <citation type="journal article" date="2020" name="Microb. Genom.">
        <title>Genetic diversity of clinical and environmental Mucorales isolates obtained from an investigation of mucormycosis cases among solid organ transplant recipients.</title>
        <authorList>
            <person name="Nguyen M.H."/>
            <person name="Kaul D."/>
            <person name="Muto C."/>
            <person name="Cheng S.J."/>
            <person name="Richter R.A."/>
            <person name="Bruno V.M."/>
            <person name="Liu G."/>
            <person name="Beyhan S."/>
            <person name="Sundermann A.J."/>
            <person name="Mounaud S."/>
            <person name="Pasculle A.W."/>
            <person name="Nierman W.C."/>
            <person name="Driscoll E."/>
            <person name="Cumbie R."/>
            <person name="Clancy C.J."/>
            <person name="Dupont C.L."/>
        </authorList>
    </citation>
    <scope>NUCLEOTIDE SEQUENCE</scope>
    <source>
        <strain evidence="2">GL11</strain>
    </source>
</reference>
<comment type="caution">
    <text evidence="2">The sequence shown here is derived from an EMBL/GenBank/DDBJ whole genome shotgun (WGS) entry which is preliminary data.</text>
</comment>
<feature type="compositionally biased region" description="Basic and acidic residues" evidence="1">
    <location>
        <begin position="369"/>
        <end position="398"/>
    </location>
</feature>
<proteinExistence type="predicted"/>
<dbReference type="Proteomes" id="UP000716291">
    <property type="component" value="Unassembled WGS sequence"/>
</dbReference>
<accession>A0A9P6WZT7</accession>
<evidence type="ECO:0000313" key="2">
    <source>
        <dbReference type="EMBL" id="KAG1302269.1"/>
    </source>
</evidence>
<feature type="region of interest" description="Disordered" evidence="1">
    <location>
        <begin position="578"/>
        <end position="608"/>
    </location>
</feature>
<dbReference type="InterPro" id="IPR021109">
    <property type="entry name" value="Peptidase_aspartic_dom_sf"/>
</dbReference>
<gene>
    <name evidence="2" type="ORF">G6F64_011077</name>
</gene>
<feature type="region of interest" description="Disordered" evidence="1">
    <location>
        <begin position="177"/>
        <end position="199"/>
    </location>
</feature>
<dbReference type="Gene3D" id="2.40.70.10">
    <property type="entry name" value="Acid Proteases"/>
    <property type="match status" value="1"/>
</dbReference>
<sequence>MEQKSKNFQIMPSSGDSKMIIPGVSRDLIKIPSYDKSKDPNDWLQLSWLFKFCIYSPVVFDQEFEDWSTFKEEFIERFDEQKIPPNILFGQLMNIQRHDNENLKKYVDRFNHLQLTYIRTAKRKTSGVDLKDDLLKYILIEGIRPKWLRTIVNQTEPKKLSDAVKIIRDLDDSKENDDAKIEAKMRSEDPYDSDAEASDHKYKQKIEEKWINKNNSKERSSFENTHHQRHLKATKENRPDLEDKLDHLTHRMEQLTLLVEKSGKQSVTSCYNFCKGNFGSHVFWECDQYKPKPRRNNNEQNFLIEITVEETSDYKENLAAEKRNRSGTDSDVRKTRSGKKLKVHDTIPNEERKETPKEMKSSHSHLKSKQTEKTDQSSRKRSSKESKPAKAKERKLQNDTDDEYISYSDNENGILHGSEVNPAEIVRSKVFKCSLEQLGGIKGFKTGLYHELLRKVFEVQMEKEFKVREPLDAKLADKLGLKPNGSSKSSHIMENGGYIVSRGVVEDFIVQVQRVKINVHPSIFESPSYDLLLGSEALELLGVSADYGKRHFCIRGEDGIEPLAVKFTIGKSKIQSVDPVSDSESYDTSVYDSEGSSYESSSADGSSTDAQECFLIMPTASEEETFLNEDQKEETSHTKKIVEILAESVQDSELNEGQKQELLKLLITYIDVHGIDYKDLKQTNLLKLHIDTGENPPIMKRPNRFMSHAELETLKQELETMIKNGQLMPATHAPGKNGTKC</sequence>
<evidence type="ECO:0000256" key="1">
    <source>
        <dbReference type="SAM" id="MobiDB-lite"/>
    </source>
</evidence>
<feature type="compositionally biased region" description="Low complexity" evidence="1">
    <location>
        <begin position="589"/>
        <end position="607"/>
    </location>
</feature>
<dbReference type="OrthoDB" id="10283971at2759"/>
<protein>
    <recommendedName>
        <fullName evidence="4">Retrotransposon gag domain-containing protein</fullName>
    </recommendedName>
</protein>
<dbReference type="AlphaFoldDB" id="A0A9P6WZT7"/>
<organism evidence="2 3">
    <name type="scientific">Rhizopus oryzae</name>
    <name type="common">Mucormycosis agent</name>
    <name type="synonym">Rhizopus arrhizus var. delemar</name>
    <dbReference type="NCBI Taxonomy" id="64495"/>
    <lineage>
        <taxon>Eukaryota</taxon>
        <taxon>Fungi</taxon>
        <taxon>Fungi incertae sedis</taxon>
        <taxon>Mucoromycota</taxon>
        <taxon>Mucoromycotina</taxon>
        <taxon>Mucoromycetes</taxon>
        <taxon>Mucorales</taxon>
        <taxon>Mucorineae</taxon>
        <taxon>Rhizopodaceae</taxon>
        <taxon>Rhizopus</taxon>
    </lineage>
</organism>
<evidence type="ECO:0000313" key="3">
    <source>
        <dbReference type="Proteomes" id="UP000716291"/>
    </source>
</evidence>